<dbReference type="InterPro" id="IPR036052">
    <property type="entry name" value="TrpB-like_PALP_sf"/>
</dbReference>
<dbReference type="GO" id="GO:0009097">
    <property type="term" value="P:isoleucine biosynthetic process"/>
    <property type="evidence" value="ECO:0007669"/>
    <property type="project" value="UniProtKB-UniPathway"/>
</dbReference>
<comment type="function">
    <text evidence="13">Catalyzes the anaerobic formation of alpha-ketobutyrate and ammonia from threonine in a two-step reaction. The first step involved a dehydration of threonine and a production of enamine intermediates (aminocrotonate), which tautomerizes to its imine form (iminobutyrate). Both intermediates are unstable and short-lived. The second step is the nonenzymatic hydrolysis of the enamine/imine intermediates to form 2-ketobutyrate and free ammonia. In the low water environment of the cell, the second step is accelerated by RidA.</text>
</comment>
<evidence type="ECO:0000256" key="8">
    <source>
        <dbReference type="ARBA" id="ARBA00022248"/>
    </source>
</evidence>
<dbReference type="Proteomes" id="UP000183997">
    <property type="component" value="Unassembled WGS sequence"/>
</dbReference>
<dbReference type="InterPro" id="IPR044561">
    <property type="entry name" value="ACT_ThrD-II-like"/>
</dbReference>
<dbReference type="CDD" id="cd01562">
    <property type="entry name" value="Thr-dehyd"/>
    <property type="match status" value="1"/>
</dbReference>
<organism evidence="16 17">
    <name type="scientific">Desulforamulus aeronauticus DSM 10349</name>
    <dbReference type="NCBI Taxonomy" id="1121421"/>
    <lineage>
        <taxon>Bacteria</taxon>
        <taxon>Bacillati</taxon>
        <taxon>Bacillota</taxon>
        <taxon>Clostridia</taxon>
        <taxon>Eubacteriales</taxon>
        <taxon>Peptococcaceae</taxon>
        <taxon>Desulforamulus</taxon>
    </lineage>
</organism>
<dbReference type="GO" id="GO:0003941">
    <property type="term" value="F:L-serine ammonia-lyase activity"/>
    <property type="evidence" value="ECO:0007669"/>
    <property type="project" value="TreeGrafter"/>
</dbReference>
<dbReference type="InterPro" id="IPR001926">
    <property type="entry name" value="TrpB-like_PALP"/>
</dbReference>
<evidence type="ECO:0000256" key="2">
    <source>
        <dbReference type="ARBA" id="ARBA00001933"/>
    </source>
</evidence>
<keyword evidence="10" id="KW-0028">Amino-acid biosynthesis</keyword>
<keyword evidence="12" id="KW-0456">Lyase</keyword>
<evidence type="ECO:0000313" key="16">
    <source>
        <dbReference type="EMBL" id="SHK08062.1"/>
    </source>
</evidence>
<name>A0A1M6PJC9_9FIRM</name>
<evidence type="ECO:0000256" key="12">
    <source>
        <dbReference type="ARBA" id="ARBA00023239"/>
    </source>
</evidence>
<accession>A0A1M6PJC9</accession>
<evidence type="ECO:0000256" key="6">
    <source>
        <dbReference type="ARBA" id="ARBA00011447"/>
    </source>
</evidence>
<evidence type="ECO:0000256" key="10">
    <source>
        <dbReference type="ARBA" id="ARBA00022624"/>
    </source>
</evidence>
<reference evidence="17" key="1">
    <citation type="submission" date="2016-11" db="EMBL/GenBank/DDBJ databases">
        <authorList>
            <person name="Varghese N."/>
            <person name="Submissions S."/>
        </authorList>
    </citation>
    <scope>NUCLEOTIDE SEQUENCE [LARGE SCALE GENOMIC DNA]</scope>
    <source>
        <strain evidence="17">DSM 10349</strain>
    </source>
</reference>
<gene>
    <name evidence="16" type="ORF">SAMN02745123_00619</name>
</gene>
<evidence type="ECO:0000256" key="7">
    <source>
        <dbReference type="ARBA" id="ARBA00012096"/>
    </source>
</evidence>
<dbReference type="EC" id="4.3.1.19" evidence="7"/>
<dbReference type="InterPro" id="IPR045865">
    <property type="entry name" value="ACT-like_dom_sf"/>
</dbReference>
<evidence type="ECO:0000256" key="11">
    <source>
        <dbReference type="ARBA" id="ARBA00022898"/>
    </source>
</evidence>
<dbReference type="InterPro" id="IPR002912">
    <property type="entry name" value="ACT_dom"/>
</dbReference>
<dbReference type="CDD" id="cd04886">
    <property type="entry name" value="ACT_ThrD-II-like"/>
    <property type="match status" value="1"/>
</dbReference>
<comment type="similarity">
    <text evidence="5">Belongs to the serine/threonine dehydratase family.</text>
</comment>
<dbReference type="Pfam" id="PF00291">
    <property type="entry name" value="PALP"/>
    <property type="match status" value="1"/>
</dbReference>
<dbReference type="PANTHER" id="PTHR48078:SF6">
    <property type="entry name" value="L-THREONINE DEHYDRATASE CATABOLIC TDCB"/>
    <property type="match status" value="1"/>
</dbReference>
<keyword evidence="17" id="KW-1185">Reference proteome</keyword>
<feature type="domain" description="ACT" evidence="15">
    <location>
        <begin position="329"/>
        <end position="403"/>
    </location>
</feature>
<comment type="cofactor">
    <cofactor evidence="2">
        <name>pyridoxal 5'-phosphate</name>
        <dbReference type="ChEBI" id="CHEBI:597326"/>
    </cofactor>
</comment>
<comment type="catalytic activity">
    <reaction evidence="1">
        <text>L-threonine = 2-oxobutanoate + NH4(+)</text>
        <dbReference type="Rhea" id="RHEA:22108"/>
        <dbReference type="ChEBI" id="CHEBI:16763"/>
        <dbReference type="ChEBI" id="CHEBI:28938"/>
        <dbReference type="ChEBI" id="CHEBI:57926"/>
        <dbReference type="EC" id="4.3.1.19"/>
    </reaction>
</comment>
<evidence type="ECO:0000256" key="13">
    <source>
        <dbReference type="ARBA" id="ARBA00025527"/>
    </source>
</evidence>
<evidence type="ECO:0000313" key="17">
    <source>
        <dbReference type="Proteomes" id="UP000183997"/>
    </source>
</evidence>
<keyword evidence="9" id="KW-0021">Allosteric enzyme</keyword>
<dbReference type="SUPFAM" id="SSF55021">
    <property type="entry name" value="ACT-like"/>
    <property type="match status" value="1"/>
</dbReference>
<dbReference type="NCBIfam" id="TIGR01127">
    <property type="entry name" value="ilvA_1Cterm"/>
    <property type="match status" value="1"/>
</dbReference>
<dbReference type="RefSeq" id="WP_072910827.1">
    <property type="nucleotide sequence ID" value="NZ_FRAR01000006.1"/>
</dbReference>
<dbReference type="GO" id="GO:0004794">
    <property type="term" value="F:threonine deaminase activity"/>
    <property type="evidence" value="ECO:0007669"/>
    <property type="project" value="UniProtKB-EC"/>
</dbReference>
<dbReference type="GO" id="GO:0006565">
    <property type="term" value="P:L-serine catabolic process"/>
    <property type="evidence" value="ECO:0007669"/>
    <property type="project" value="TreeGrafter"/>
</dbReference>
<proteinExistence type="inferred from homology"/>
<dbReference type="InterPro" id="IPR000634">
    <property type="entry name" value="Ser/Thr_deHydtase_PyrdxlP-BS"/>
</dbReference>
<dbReference type="GO" id="GO:0030170">
    <property type="term" value="F:pyridoxal phosphate binding"/>
    <property type="evidence" value="ECO:0007669"/>
    <property type="project" value="InterPro"/>
</dbReference>
<dbReference type="STRING" id="1121421.SAMN02745123_00619"/>
<evidence type="ECO:0000256" key="5">
    <source>
        <dbReference type="ARBA" id="ARBA00010869"/>
    </source>
</evidence>
<dbReference type="FunFam" id="3.40.50.1100:FF:000007">
    <property type="entry name" value="L-threonine dehydratase catabolic TdcB"/>
    <property type="match status" value="1"/>
</dbReference>
<keyword evidence="10" id="KW-0412">Isoleucine biosynthesis</keyword>
<dbReference type="PROSITE" id="PS51671">
    <property type="entry name" value="ACT"/>
    <property type="match status" value="1"/>
</dbReference>
<keyword evidence="10" id="KW-0100">Branched-chain amino acid biosynthesis</keyword>
<dbReference type="UniPathway" id="UPA00052">
    <property type="reaction ID" value="UER00507"/>
</dbReference>
<dbReference type="PROSITE" id="PS00165">
    <property type="entry name" value="DEHYDRATASE_SER_THR"/>
    <property type="match status" value="1"/>
</dbReference>
<comment type="pathway">
    <text evidence="3">Amino-acid biosynthesis; L-isoleucine biosynthesis; 2-oxobutanoate from L-threonine: step 1/1.</text>
</comment>
<evidence type="ECO:0000259" key="15">
    <source>
        <dbReference type="PROSITE" id="PS51671"/>
    </source>
</evidence>
<evidence type="ECO:0000256" key="3">
    <source>
        <dbReference type="ARBA" id="ARBA00004810"/>
    </source>
</evidence>
<dbReference type="OrthoDB" id="9811476at2"/>
<sequence length="403" mass="42419">MQNITLADIYTARECLKGVIHHTDLVPNTTLSEMTGSDVYLKLENLQKTGSFKIRGAFNKICNLSSAEKQAGVIASSAGNHAQGVALAASTYGIRSTIVMPTCAPLAKITATKSYGANVVLHGNVYDDAYAKAMEIQKETGATFIHPFDDPYVIAGQGTIALEILDELPAVDAILIPIGGGGIVAGIAIAAKAIKPSVKIIGVEPANAASMRESSQAGKIITLSSANTIADGIAVKTPGTLTYDIVKEYVDEFVTVEEDEIANAILILMERCKLIAEGAGAASVAALLNSKVNLPGKKIAAVISGGNIDVNMLSRIVDKGLAKAGRKTELTTIIPDKPGQLQGLLKSIGDLSANVVEVHHNRIRSEVELGSARVDLVLETQDSEHLASIIQELIKKGYCVQRI</sequence>
<dbReference type="UniPathway" id="UPA00047">
    <property type="reaction ID" value="UER00054"/>
</dbReference>
<keyword evidence="11" id="KW-0663">Pyridoxal phosphate</keyword>
<evidence type="ECO:0000256" key="14">
    <source>
        <dbReference type="ARBA" id="ARBA00031427"/>
    </source>
</evidence>
<comment type="pathway">
    <text evidence="4">Amino-acid degradation; L-threonine degradation via propanoate pathway; propanoate from L-threonine: step 1/4.</text>
</comment>
<evidence type="ECO:0000256" key="1">
    <source>
        <dbReference type="ARBA" id="ARBA00001274"/>
    </source>
</evidence>
<dbReference type="InterPro" id="IPR005789">
    <property type="entry name" value="Thr_deHydtase_catblc"/>
</dbReference>
<evidence type="ECO:0000256" key="4">
    <source>
        <dbReference type="ARBA" id="ARBA00004958"/>
    </source>
</evidence>
<dbReference type="PANTHER" id="PTHR48078">
    <property type="entry name" value="THREONINE DEHYDRATASE, MITOCHONDRIAL-RELATED"/>
    <property type="match status" value="1"/>
</dbReference>
<protein>
    <recommendedName>
        <fullName evidence="8">L-threonine dehydratase catabolic TdcB</fullName>
        <ecNumber evidence="7">4.3.1.19</ecNumber>
    </recommendedName>
    <alternativeName>
        <fullName evidence="14">Threonine deaminase</fullName>
    </alternativeName>
</protein>
<dbReference type="AlphaFoldDB" id="A0A1M6PJC9"/>
<evidence type="ECO:0000256" key="9">
    <source>
        <dbReference type="ARBA" id="ARBA00022533"/>
    </source>
</evidence>
<dbReference type="Gene3D" id="3.40.50.1100">
    <property type="match status" value="2"/>
</dbReference>
<dbReference type="InterPro" id="IPR050147">
    <property type="entry name" value="Ser/Thr_Dehydratase"/>
</dbReference>
<dbReference type="GO" id="GO:0070689">
    <property type="term" value="P:L-threonine catabolic process to propionate"/>
    <property type="evidence" value="ECO:0007669"/>
    <property type="project" value="UniProtKB-UniPathway"/>
</dbReference>
<comment type="subunit">
    <text evidence="6">In the native structure, TdcB is in a dimeric form, whereas in the TdcB-AMP complex, it exists in a tetrameric form (dimer of dimers).</text>
</comment>
<dbReference type="SUPFAM" id="SSF53686">
    <property type="entry name" value="Tryptophan synthase beta subunit-like PLP-dependent enzymes"/>
    <property type="match status" value="1"/>
</dbReference>
<dbReference type="EMBL" id="FRAR01000006">
    <property type="protein sequence ID" value="SHK08062.1"/>
    <property type="molecule type" value="Genomic_DNA"/>
</dbReference>